<dbReference type="Proteomes" id="UP000004682">
    <property type="component" value="Unassembled WGS sequence"/>
</dbReference>
<gene>
    <name evidence="1" type="ORF">A33K_18240</name>
</gene>
<accession>A0ABN0FYG2</accession>
<reference evidence="2" key="1">
    <citation type="journal article" date="2012" name="J. Bacteriol.">
        <title>Revised Genome Sequence of Burkholderia thailandensis MSMB43 with Improved Annotation.</title>
        <authorList>
            <person name="Zhuo Y."/>
            <person name="Liu L."/>
            <person name="Wang Q."/>
            <person name="Liu X."/>
            <person name="Ren B."/>
            <person name="Liu M."/>
            <person name="Ni P."/>
            <person name="Cheng Y.Q."/>
            <person name="Zhang L."/>
        </authorList>
    </citation>
    <scope>NUCLEOTIDE SEQUENCE [LARGE SCALE GENOMIC DNA]</scope>
    <source>
        <strain evidence="2">MSMB43</strain>
    </source>
</reference>
<evidence type="ECO:0000313" key="1">
    <source>
        <dbReference type="EMBL" id="EIP84969.1"/>
    </source>
</evidence>
<name>A0ABN0FYG2_9BURK</name>
<evidence type="ECO:0000313" key="2">
    <source>
        <dbReference type="Proteomes" id="UP000004682"/>
    </source>
</evidence>
<sequence>MRDDVGEAAEELLACWADVLVRLPESPEPVYLADEEARSLADWEAEKFRLQQAR</sequence>
<dbReference type="EMBL" id="JH692069">
    <property type="protein sequence ID" value="EIP84969.1"/>
    <property type="molecule type" value="Genomic_DNA"/>
</dbReference>
<organism evidence="1 2">
    <name type="scientific">Burkholderia humptydooensis MSMB43</name>
    <dbReference type="NCBI Taxonomy" id="441157"/>
    <lineage>
        <taxon>Bacteria</taxon>
        <taxon>Pseudomonadati</taxon>
        <taxon>Pseudomonadota</taxon>
        <taxon>Betaproteobacteria</taxon>
        <taxon>Burkholderiales</taxon>
        <taxon>Burkholderiaceae</taxon>
        <taxon>Burkholderia</taxon>
        <taxon>pseudomallei group</taxon>
    </lineage>
</organism>
<proteinExistence type="predicted"/>
<keyword evidence="2" id="KW-1185">Reference proteome</keyword>
<protein>
    <submittedName>
        <fullName evidence="1">Class II aldolase/adducin family protein</fullName>
    </submittedName>
</protein>